<dbReference type="Gene3D" id="3.50.50.60">
    <property type="entry name" value="FAD/NAD(P)-binding domain"/>
    <property type="match status" value="1"/>
</dbReference>
<keyword evidence="4" id="KW-0274">FAD</keyword>
<organism evidence="7 8">
    <name type="scientific">Armillaria solidipes</name>
    <dbReference type="NCBI Taxonomy" id="1076256"/>
    <lineage>
        <taxon>Eukaryota</taxon>
        <taxon>Fungi</taxon>
        <taxon>Dikarya</taxon>
        <taxon>Basidiomycota</taxon>
        <taxon>Agaricomycotina</taxon>
        <taxon>Agaricomycetes</taxon>
        <taxon>Agaricomycetidae</taxon>
        <taxon>Agaricales</taxon>
        <taxon>Marasmiineae</taxon>
        <taxon>Physalacriaceae</taxon>
        <taxon>Armillaria</taxon>
    </lineage>
</organism>
<dbReference type="InterPro" id="IPR050641">
    <property type="entry name" value="RIFMO-like"/>
</dbReference>
<dbReference type="EMBL" id="KZ293444">
    <property type="protein sequence ID" value="PBK65624.1"/>
    <property type="molecule type" value="Genomic_DNA"/>
</dbReference>
<evidence type="ECO:0000256" key="3">
    <source>
        <dbReference type="ARBA" id="ARBA00022630"/>
    </source>
</evidence>
<evidence type="ECO:0000256" key="4">
    <source>
        <dbReference type="ARBA" id="ARBA00022827"/>
    </source>
</evidence>
<dbReference type="AlphaFoldDB" id="A0A2H3B9S0"/>
<proteinExistence type="inferred from homology"/>
<keyword evidence="3" id="KW-0285">Flavoprotein</keyword>
<name>A0A2H3B9S0_9AGAR</name>
<dbReference type="SUPFAM" id="SSF51905">
    <property type="entry name" value="FAD/NAD(P)-binding domain"/>
    <property type="match status" value="1"/>
</dbReference>
<dbReference type="GO" id="GO:0016709">
    <property type="term" value="F:oxidoreductase activity, acting on paired donors, with incorporation or reduction of molecular oxygen, NAD(P)H as one donor, and incorporation of one atom of oxygen"/>
    <property type="evidence" value="ECO:0007669"/>
    <property type="project" value="UniProtKB-ARBA"/>
</dbReference>
<gene>
    <name evidence="7" type="ORF">ARMSODRAFT_917401</name>
</gene>
<dbReference type="PRINTS" id="PR00420">
    <property type="entry name" value="RNGMNOXGNASE"/>
</dbReference>
<dbReference type="Proteomes" id="UP000218334">
    <property type="component" value="Unassembled WGS sequence"/>
</dbReference>
<protein>
    <recommendedName>
        <fullName evidence="6">FAD-binding domain-containing protein</fullName>
    </recommendedName>
</protein>
<dbReference type="Gene3D" id="3.40.30.120">
    <property type="match status" value="1"/>
</dbReference>
<dbReference type="InterPro" id="IPR002938">
    <property type="entry name" value="FAD-bd"/>
</dbReference>
<comment type="cofactor">
    <cofactor evidence="1">
        <name>FAD</name>
        <dbReference type="ChEBI" id="CHEBI:57692"/>
    </cofactor>
</comment>
<evidence type="ECO:0000256" key="1">
    <source>
        <dbReference type="ARBA" id="ARBA00001974"/>
    </source>
</evidence>
<dbReference type="GO" id="GO:0071949">
    <property type="term" value="F:FAD binding"/>
    <property type="evidence" value="ECO:0007669"/>
    <property type="project" value="InterPro"/>
</dbReference>
<dbReference type="PANTHER" id="PTHR43004:SF19">
    <property type="entry name" value="BINDING MONOOXYGENASE, PUTATIVE (JCVI)-RELATED"/>
    <property type="match status" value="1"/>
</dbReference>
<feature type="domain" description="FAD-binding" evidence="6">
    <location>
        <begin position="25"/>
        <end position="374"/>
    </location>
</feature>
<dbReference type="Gene3D" id="3.30.70.2450">
    <property type="match status" value="1"/>
</dbReference>
<dbReference type="InterPro" id="IPR036249">
    <property type="entry name" value="Thioredoxin-like_sf"/>
</dbReference>
<dbReference type="SUPFAM" id="SSF52833">
    <property type="entry name" value="Thioredoxin-like"/>
    <property type="match status" value="1"/>
</dbReference>
<dbReference type="PANTHER" id="PTHR43004">
    <property type="entry name" value="TRK SYSTEM POTASSIUM UPTAKE PROTEIN"/>
    <property type="match status" value="1"/>
</dbReference>
<accession>A0A2H3B9S0</accession>
<keyword evidence="8" id="KW-1185">Reference proteome</keyword>
<evidence type="ECO:0000256" key="5">
    <source>
        <dbReference type="ARBA" id="ARBA00023002"/>
    </source>
</evidence>
<evidence type="ECO:0000256" key="2">
    <source>
        <dbReference type="ARBA" id="ARBA00007801"/>
    </source>
</evidence>
<comment type="similarity">
    <text evidence="2">Belongs to the PheA/TfdB FAD monooxygenase family.</text>
</comment>
<evidence type="ECO:0000313" key="7">
    <source>
        <dbReference type="EMBL" id="PBK65624.1"/>
    </source>
</evidence>
<dbReference type="Pfam" id="PF01494">
    <property type="entry name" value="FAD_binding_3"/>
    <property type="match status" value="1"/>
</dbReference>
<sequence length="560" mass="61633">MTDTVLIVCFFFARAVHRWLTHLQVGAGPSGLVLALSLIKNGVPVRIIDKERSNYKVGQKGSGIHPRTMEVYKLLGVLPDILEESGTSHPLMMYDSDGVSIKVRMPMSEELETTPDRPIINPILLGQDAHEEILRNYLAKFGCVVETGTELESFEQSPDRVTAHLLKWNDANEQVPETAEVAWLIGTDGGKSTVRKQLGLTFMGETKSAERWVVGDIQINNSPLDQSAWHVWGDASSRTVSLRPYLKPGDDRYYIIAAGPDLNRERMASGREGFIQEFREISKRNDINFGKVIFLSQFQVNVRMVNKFGVGRVFVAGDAAHVHSPTGGQGINTGVLDSNNLAWKLALVHKHLAPPSLLETYNAERLPVVAAMLECTTDLFNKTFTRADDNHTGWFRGYILRQFGVTYRGSPIVVDETNPGDEAVDPYRSGLDGRVQGGDRAPEAPGLVGADGGKVALFDSFGPAHHTVLVFSDDVKVHVGVLDTLKSYSSALVKPIIILPKNSAVKAEGNMLRDEEGYAYKHYNIEEGTSLVVVVRPDGVVGARLNAAEGLKLYFQPIFL</sequence>
<keyword evidence="5" id="KW-0560">Oxidoreductase</keyword>
<evidence type="ECO:0000259" key="6">
    <source>
        <dbReference type="Pfam" id="PF01494"/>
    </source>
</evidence>
<evidence type="ECO:0000313" key="8">
    <source>
        <dbReference type="Proteomes" id="UP000218334"/>
    </source>
</evidence>
<reference evidence="8" key="1">
    <citation type="journal article" date="2017" name="Nat. Ecol. Evol.">
        <title>Genome expansion and lineage-specific genetic innovations in the forest pathogenic fungi Armillaria.</title>
        <authorList>
            <person name="Sipos G."/>
            <person name="Prasanna A.N."/>
            <person name="Walter M.C."/>
            <person name="O'Connor E."/>
            <person name="Balint B."/>
            <person name="Krizsan K."/>
            <person name="Kiss B."/>
            <person name="Hess J."/>
            <person name="Varga T."/>
            <person name="Slot J."/>
            <person name="Riley R."/>
            <person name="Boka B."/>
            <person name="Rigling D."/>
            <person name="Barry K."/>
            <person name="Lee J."/>
            <person name="Mihaltcheva S."/>
            <person name="LaButti K."/>
            <person name="Lipzen A."/>
            <person name="Waldron R."/>
            <person name="Moloney N.M."/>
            <person name="Sperisen C."/>
            <person name="Kredics L."/>
            <person name="Vagvoelgyi C."/>
            <person name="Patrignani A."/>
            <person name="Fitzpatrick D."/>
            <person name="Nagy I."/>
            <person name="Doyle S."/>
            <person name="Anderson J.B."/>
            <person name="Grigoriev I.V."/>
            <person name="Gueldener U."/>
            <person name="Muensterkoetter M."/>
            <person name="Nagy L.G."/>
        </authorList>
    </citation>
    <scope>NUCLEOTIDE SEQUENCE [LARGE SCALE GENOMIC DNA]</scope>
    <source>
        <strain evidence="8">28-4</strain>
    </source>
</reference>
<dbReference type="STRING" id="1076256.A0A2H3B9S0"/>
<dbReference type="InterPro" id="IPR036188">
    <property type="entry name" value="FAD/NAD-bd_sf"/>
</dbReference>